<organism evidence="1">
    <name type="scientific">marine sediment metagenome</name>
    <dbReference type="NCBI Taxonomy" id="412755"/>
    <lineage>
        <taxon>unclassified sequences</taxon>
        <taxon>metagenomes</taxon>
        <taxon>ecological metagenomes</taxon>
    </lineage>
</organism>
<gene>
    <name evidence="1" type="ORF">S01H1_14882</name>
</gene>
<comment type="caution">
    <text evidence="1">The sequence shown here is derived from an EMBL/GenBank/DDBJ whole genome shotgun (WGS) entry which is preliminary data.</text>
</comment>
<name>X0RJP6_9ZZZZ</name>
<sequence>VVVKGIATGDVRFRTTLTSDQIRTPVTETESTNIYD</sequence>
<dbReference type="EMBL" id="BARS01007757">
    <property type="protein sequence ID" value="GAF69003.1"/>
    <property type="molecule type" value="Genomic_DNA"/>
</dbReference>
<feature type="non-terminal residue" evidence="1">
    <location>
        <position position="1"/>
    </location>
</feature>
<proteinExistence type="predicted"/>
<reference evidence="1" key="1">
    <citation type="journal article" date="2014" name="Front. Microbiol.">
        <title>High frequency of phylogenetically diverse reductive dehalogenase-homologous genes in deep subseafloor sedimentary metagenomes.</title>
        <authorList>
            <person name="Kawai M."/>
            <person name="Futagami T."/>
            <person name="Toyoda A."/>
            <person name="Takaki Y."/>
            <person name="Nishi S."/>
            <person name="Hori S."/>
            <person name="Arai W."/>
            <person name="Tsubouchi T."/>
            <person name="Morono Y."/>
            <person name="Uchiyama I."/>
            <person name="Ito T."/>
            <person name="Fujiyama A."/>
            <person name="Inagaki F."/>
            <person name="Takami H."/>
        </authorList>
    </citation>
    <scope>NUCLEOTIDE SEQUENCE</scope>
    <source>
        <strain evidence="1">Expedition CK06-06</strain>
    </source>
</reference>
<accession>X0RJP6</accession>
<evidence type="ECO:0000313" key="1">
    <source>
        <dbReference type="EMBL" id="GAF69003.1"/>
    </source>
</evidence>
<protein>
    <submittedName>
        <fullName evidence="1">Uncharacterized protein</fullName>
    </submittedName>
</protein>
<dbReference type="AlphaFoldDB" id="X0RJP6"/>